<accession>A0A1V9YK61</accession>
<dbReference type="Proteomes" id="UP000243217">
    <property type="component" value="Unassembled WGS sequence"/>
</dbReference>
<dbReference type="OrthoDB" id="82376at2759"/>
<feature type="transmembrane region" description="Helical" evidence="1">
    <location>
        <begin position="129"/>
        <end position="147"/>
    </location>
</feature>
<evidence type="ECO:0000313" key="3">
    <source>
        <dbReference type="Proteomes" id="UP000243217"/>
    </source>
</evidence>
<feature type="transmembrane region" description="Helical" evidence="1">
    <location>
        <begin position="181"/>
        <end position="199"/>
    </location>
</feature>
<dbReference type="AlphaFoldDB" id="A0A1V9YK61"/>
<feature type="transmembrane region" description="Helical" evidence="1">
    <location>
        <begin position="238"/>
        <end position="256"/>
    </location>
</feature>
<evidence type="ECO:0008006" key="4">
    <source>
        <dbReference type="Google" id="ProtNLM"/>
    </source>
</evidence>
<evidence type="ECO:0000256" key="1">
    <source>
        <dbReference type="SAM" id="Phobius"/>
    </source>
</evidence>
<reference evidence="2 3" key="1">
    <citation type="journal article" date="2014" name="Genome Biol. Evol.">
        <title>The secreted proteins of Achlya hypogyna and Thraustotheca clavata identify the ancestral oomycete secretome and reveal gene acquisitions by horizontal gene transfer.</title>
        <authorList>
            <person name="Misner I."/>
            <person name="Blouin N."/>
            <person name="Leonard G."/>
            <person name="Richards T.A."/>
            <person name="Lane C.E."/>
        </authorList>
    </citation>
    <scope>NUCLEOTIDE SEQUENCE [LARGE SCALE GENOMIC DNA]</scope>
    <source>
        <strain evidence="2 3">ATCC 34112</strain>
    </source>
</reference>
<dbReference type="EMBL" id="JNBS01003561">
    <property type="protein sequence ID" value="OQR86110.1"/>
    <property type="molecule type" value="Genomic_DNA"/>
</dbReference>
<gene>
    <name evidence="2" type="ORF">THRCLA_10573</name>
</gene>
<keyword evidence="3" id="KW-1185">Reference proteome</keyword>
<feature type="transmembrane region" description="Helical" evidence="1">
    <location>
        <begin position="39"/>
        <end position="58"/>
    </location>
</feature>
<feature type="transmembrane region" description="Helical" evidence="1">
    <location>
        <begin position="159"/>
        <end position="175"/>
    </location>
</feature>
<feature type="transmembrane region" description="Helical" evidence="1">
    <location>
        <begin position="64"/>
        <end position="85"/>
    </location>
</feature>
<keyword evidence="1" id="KW-0812">Transmembrane</keyword>
<sequence>MEGKETKTDEASLMSGEEVSSVLEGQDGGIQTRSKFERVGLLLQVIGSCCLSLVSGMSRHEANAGIGVDTMVLWQSLMSMIVGMYLQTHFKLSLCAIENDHRREIFALGILQYMICAISSYVYTKFELTEATIVLLAATLSSGLLGTKILVKQTPRSSDIAYCIVSLVALFFVQAAVDEVYGLAICASIALGMYYAILFKLNEVSMLSVYVHMSTVSFAMALFKSIFFSQSSLVEGPLISLILMGIFRALGQIALLRGYQFENNPIAAAMVFF</sequence>
<feature type="transmembrane region" description="Helical" evidence="1">
    <location>
        <begin position="206"/>
        <end position="226"/>
    </location>
</feature>
<evidence type="ECO:0000313" key="2">
    <source>
        <dbReference type="EMBL" id="OQR86110.1"/>
    </source>
</evidence>
<proteinExistence type="predicted"/>
<keyword evidence="1" id="KW-0472">Membrane</keyword>
<comment type="caution">
    <text evidence="2">The sequence shown here is derived from an EMBL/GenBank/DDBJ whole genome shotgun (WGS) entry which is preliminary data.</text>
</comment>
<feature type="non-terminal residue" evidence="2">
    <location>
        <position position="273"/>
    </location>
</feature>
<keyword evidence="1" id="KW-1133">Transmembrane helix</keyword>
<organism evidence="2 3">
    <name type="scientific">Thraustotheca clavata</name>
    <dbReference type="NCBI Taxonomy" id="74557"/>
    <lineage>
        <taxon>Eukaryota</taxon>
        <taxon>Sar</taxon>
        <taxon>Stramenopiles</taxon>
        <taxon>Oomycota</taxon>
        <taxon>Saprolegniomycetes</taxon>
        <taxon>Saprolegniales</taxon>
        <taxon>Achlyaceae</taxon>
        <taxon>Thraustotheca</taxon>
    </lineage>
</organism>
<name>A0A1V9YK61_9STRA</name>
<protein>
    <recommendedName>
        <fullName evidence="4">Drug/Metabolite Transporter (DMT) Superfamily</fullName>
    </recommendedName>
</protein>
<feature type="transmembrane region" description="Helical" evidence="1">
    <location>
        <begin position="105"/>
        <end position="123"/>
    </location>
</feature>